<dbReference type="RefSeq" id="WP_055119881.1">
    <property type="nucleotide sequence ID" value="NZ_CANMGD010000001.1"/>
</dbReference>
<evidence type="ECO:0000313" key="2">
    <source>
        <dbReference type="Proteomes" id="UP000049983"/>
    </source>
</evidence>
<gene>
    <name evidence="1" type="ORF">LA5096_05492</name>
</gene>
<protein>
    <submittedName>
        <fullName evidence="1">Uncharacterized protein</fullName>
    </submittedName>
</protein>
<dbReference type="GeneID" id="97672738"/>
<dbReference type="EMBL" id="CXWC01000015">
    <property type="protein sequence ID" value="CTQ78189.1"/>
    <property type="molecule type" value="Genomic_DNA"/>
</dbReference>
<dbReference type="Proteomes" id="UP000049983">
    <property type="component" value="Unassembled WGS sequence"/>
</dbReference>
<dbReference type="AlphaFoldDB" id="A0A0M7ATF7"/>
<dbReference type="OrthoDB" id="7375957at2"/>
<accession>A0A0M7ATF7</accession>
<proteinExistence type="predicted"/>
<keyword evidence="2" id="KW-1185">Reference proteome</keyword>
<evidence type="ECO:0000313" key="1">
    <source>
        <dbReference type="EMBL" id="CTQ78189.1"/>
    </source>
</evidence>
<reference evidence="2" key="1">
    <citation type="submission" date="2015-07" db="EMBL/GenBank/DDBJ databases">
        <authorList>
            <person name="Rodrigo-Torres Lidia"/>
            <person name="Arahal R.David."/>
        </authorList>
    </citation>
    <scope>NUCLEOTIDE SEQUENCE [LARGE SCALE GENOMIC DNA]</scope>
    <source>
        <strain evidence="2">CECT 5096</strain>
    </source>
</reference>
<name>A0A0M7ATF7_9HYPH</name>
<sequence length="348" mass="40031">MNRIAFEMEIRPLWNHYRKDNKWVGKWDPSWNEDKVMEDFVAAAYNLYEATSRNALKLVLLGGTGIRLNKELIANFGVTGANGIQDQATEVHVTAEQQLRTEGTKRPVPSVPVVEVGSILSEKNWTPLLNDALIVGAATAGQQFQIALENGYHHLWRDCEEFVQWKADPAVRGELEKLQRMNCALDLLNRHIRHNPRLKKGSATQCARDKLSRDHALQSTIFFNMRGAEFYKKVWQQFFYENLGMLWDNKGRVPRVLARELIGLSLFGYKPEFKSMTLGFVKSKRAPQPKFAEYVKLLRELGMERNNRAGVMKYLSGYLFGDESAVCFPEDRNFSKLKNRYLQNVALL</sequence>
<organism evidence="1 2">
    <name type="scientific">Roseibium album</name>
    <dbReference type="NCBI Taxonomy" id="311410"/>
    <lineage>
        <taxon>Bacteria</taxon>
        <taxon>Pseudomonadati</taxon>
        <taxon>Pseudomonadota</taxon>
        <taxon>Alphaproteobacteria</taxon>
        <taxon>Hyphomicrobiales</taxon>
        <taxon>Stappiaceae</taxon>
        <taxon>Roseibium</taxon>
    </lineage>
</organism>